<dbReference type="SUPFAM" id="SSF52096">
    <property type="entry name" value="ClpP/crotonase"/>
    <property type="match status" value="1"/>
</dbReference>
<dbReference type="RefSeq" id="WP_164127809.1">
    <property type="nucleotide sequence ID" value="NZ_JAAGOX010000005.1"/>
</dbReference>
<dbReference type="Pfam" id="PF00378">
    <property type="entry name" value="ECH_1"/>
    <property type="match status" value="1"/>
</dbReference>
<dbReference type="PANTHER" id="PTHR11941">
    <property type="entry name" value="ENOYL-COA HYDRATASE-RELATED"/>
    <property type="match status" value="1"/>
</dbReference>
<reference evidence="3" key="1">
    <citation type="submission" date="2020-02" db="EMBL/GenBank/DDBJ databases">
        <title>Delineation of the pyrene-degrading pathway in Roseobacter clade bacteria by genomic analysis.</title>
        <authorList>
            <person name="Zhou H."/>
            <person name="Wang H."/>
        </authorList>
    </citation>
    <scope>NUCLEOTIDE SEQUENCE</scope>
    <source>
        <strain evidence="3">PrR005</strain>
    </source>
</reference>
<dbReference type="CDD" id="cd06558">
    <property type="entry name" value="crotonase-like"/>
    <property type="match status" value="1"/>
</dbReference>
<dbReference type="GO" id="GO:0006635">
    <property type="term" value="P:fatty acid beta-oxidation"/>
    <property type="evidence" value="ECO:0007669"/>
    <property type="project" value="TreeGrafter"/>
</dbReference>
<organism evidence="3">
    <name type="scientific">Ruegeria sp. PrR005</name>
    <dbReference type="NCBI Taxonomy" id="2706882"/>
    <lineage>
        <taxon>Bacteria</taxon>
        <taxon>Pseudomonadati</taxon>
        <taxon>Pseudomonadota</taxon>
        <taxon>Alphaproteobacteria</taxon>
        <taxon>Rhodobacterales</taxon>
        <taxon>Roseobacteraceae</taxon>
        <taxon>Ruegeria</taxon>
    </lineage>
</organism>
<dbReference type="InterPro" id="IPR014748">
    <property type="entry name" value="Enoyl-CoA_hydra_C"/>
</dbReference>
<sequence length="274" mass="28972">MTGRKIETGSPLVLCEVSSHVATITLNNPEKRNAMSGNMTDALSELFLALDLDPEVRVLILTGTADAFCAGGDVSSMGGALAGGAAPDTDAMIRRLRHAQETVGLRLYNFGKPTIAALPGAAAGAGMSLALACDLRVMADSAFLLPAFGAIGLSGDFGGTWLLSQLVGPSRAKEIYFTNRRIGAEDALALGLANRIVADSDLQQTAETLAAEIAGFAPMALRYMKENHNRARATDLQASMEMEADRMIRTLQSADHAEGARAFMEKRKPIFTGR</sequence>
<protein>
    <submittedName>
        <fullName evidence="3">Enoyl-CoA hydratase</fullName>
    </submittedName>
</protein>
<dbReference type="PANTHER" id="PTHR11941:SF133">
    <property type="entry name" value="1,2-EPOXYPHENYLACETYL-COA ISOMERASE"/>
    <property type="match status" value="1"/>
</dbReference>
<evidence type="ECO:0000313" key="3">
    <source>
        <dbReference type="EMBL" id="NDW44038.1"/>
    </source>
</evidence>
<keyword evidence="2" id="KW-0456">Lyase</keyword>
<comment type="similarity">
    <text evidence="1">Belongs to the enoyl-CoA hydratase/isomerase family.</text>
</comment>
<dbReference type="EMBL" id="JAAGOX010000005">
    <property type="protein sequence ID" value="NDW44038.1"/>
    <property type="molecule type" value="Genomic_DNA"/>
</dbReference>
<evidence type="ECO:0000256" key="1">
    <source>
        <dbReference type="ARBA" id="ARBA00005254"/>
    </source>
</evidence>
<dbReference type="GO" id="GO:0016829">
    <property type="term" value="F:lyase activity"/>
    <property type="evidence" value="ECO:0007669"/>
    <property type="project" value="UniProtKB-KW"/>
</dbReference>
<dbReference type="Gene3D" id="3.90.226.10">
    <property type="entry name" value="2-enoyl-CoA Hydratase, Chain A, domain 1"/>
    <property type="match status" value="1"/>
</dbReference>
<dbReference type="InterPro" id="IPR029045">
    <property type="entry name" value="ClpP/crotonase-like_dom_sf"/>
</dbReference>
<proteinExistence type="inferred from homology"/>
<evidence type="ECO:0000256" key="2">
    <source>
        <dbReference type="ARBA" id="ARBA00023239"/>
    </source>
</evidence>
<accession>A0A6B2NL21</accession>
<dbReference type="Gene3D" id="1.10.12.10">
    <property type="entry name" value="Lyase 2-enoyl-coa Hydratase, Chain A, domain 2"/>
    <property type="match status" value="1"/>
</dbReference>
<dbReference type="InterPro" id="IPR001753">
    <property type="entry name" value="Enoyl-CoA_hydra/iso"/>
</dbReference>
<comment type="caution">
    <text evidence="3">The sequence shown here is derived from an EMBL/GenBank/DDBJ whole genome shotgun (WGS) entry which is preliminary data.</text>
</comment>
<name>A0A6B2NL21_9RHOB</name>
<dbReference type="AlphaFoldDB" id="A0A6B2NL21"/>
<gene>
    <name evidence="3" type="ORF">G0P99_03605</name>
</gene>